<evidence type="ECO:0000313" key="2">
    <source>
        <dbReference type="EMBL" id="QDT52256.1"/>
    </source>
</evidence>
<accession>A0A517S811</accession>
<feature type="region of interest" description="Disordered" evidence="1">
    <location>
        <begin position="17"/>
        <end position="68"/>
    </location>
</feature>
<feature type="compositionally biased region" description="Low complexity" evidence="1">
    <location>
        <begin position="189"/>
        <end position="209"/>
    </location>
</feature>
<dbReference type="InParanoid" id="A0A517S811"/>
<gene>
    <name evidence="2" type="ORF">Pan44_02650</name>
</gene>
<name>A0A517S811_9PLAN</name>
<dbReference type="EMBL" id="CP036271">
    <property type="protein sequence ID" value="QDT52256.1"/>
    <property type="molecule type" value="Genomic_DNA"/>
</dbReference>
<keyword evidence="3" id="KW-1185">Reference proteome</keyword>
<dbReference type="KEGG" id="ccos:Pan44_02650"/>
<proteinExistence type="predicted"/>
<evidence type="ECO:0000313" key="3">
    <source>
        <dbReference type="Proteomes" id="UP000315700"/>
    </source>
</evidence>
<protein>
    <submittedName>
        <fullName evidence="2">Uncharacterized protein</fullName>
    </submittedName>
</protein>
<dbReference type="Proteomes" id="UP000315700">
    <property type="component" value="Chromosome"/>
</dbReference>
<reference evidence="2 3" key="1">
    <citation type="submission" date="2019-02" db="EMBL/GenBank/DDBJ databases">
        <title>Deep-cultivation of Planctomycetes and their phenomic and genomic characterization uncovers novel biology.</title>
        <authorList>
            <person name="Wiegand S."/>
            <person name="Jogler M."/>
            <person name="Boedeker C."/>
            <person name="Pinto D."/>
            <person name="Vollmers J."/>
            <person name="Rivas-Marin E."/>
            <person name="Kohn T."/>
            <person name="Peeters S.H."/>
            <person name="Heuer A."/>
            <person name="Rast P."/>
            <person name="Oberbeckmann S."/>
            <person name="Bunk B."/>
            <person name="Jeske O."/>
            <person name="Meyerdierks A."/>
            <person name="Storesund J.E."/>
            <person name="Kallscheuer N."/>
            <person name="Luecker S."/>
            <person name="Lage O.M."/>
            <person name="Pohl T."/>
            <person name="Merkel B.J."/>
            <person name="Hornburger P."/>
            <person name="Mueller R.-W."/>
            <person name="Bruemmer F."/>
            <person name="Labrenz M."/>
            <person name="Spormann A.M."/>
            <person name="Op den Camp H."/>
            <person name="Overmann J."/>
            <person name="Amann R."/>
            <person name="Jetten M.S.M."/>
            <person name="Mascher T."/>
            <person name="Medema M.H."/>
            <person name="Devos D.P."/>
            <person name="Kaster A.-K."/>
            <person name="Ovreas L."/>
            <person name="Rohde M."/>
            <person name="Galperin M.Y."/>
            <person name="Jogler C."/>
        </authorList>
    </citation>
    <scope>NUCLEOTIDE SEQUENCE [LARGE SCALE GENOMIC DNA]</scope>
    <source>
        <strain evidence="2 3">Pan44</strain>
    </source>
</reference>
<feature type="compositionally biased region" description="Pro residues" evidence="1">
    <location>
        <begin position="156"/>
        <end position="178"/>
    </location>
</feature>
<evidence type="ECO:0000256" key="1">
    <source>
        <dbReference type="SAM" id="MobiDB-lite"/>
    </source>
</evidence>
<dbReference type="AlphaFoldDB" id="A0A517S811"/>
<sequence length="225" mass="24220">MWRRGCLHGRLSSANGLLPLRGPDCQPSGPPTDDERRARQCSHWLQAGQGHPAPPAAKGSRGGGESVECVERRETARTPGRQEVCHVDSDVVLARDHALGRACHTAGLTWQASATLALAASRPVAPEVTSRWNPEDVCQWHLARPASPIRPKEHAPPPGLGKPPESPRPVPASSPAPPDISRRPRHTLPISLPPCVSVSPVPPWSTSSPFHQTRRSRVGGGRWPD</sequence>
<feature type="region of interest" description="Disordered" evidence="1">
    <location>
        <begin position="145"/>
        <end position="225"/>
    </location>
</feature>
<organism evidence="2 3">
    <name type="scientific">Caulifigura coniformis</name>
    <dbReference type="NCBI Taxonomy" id="2527983"/>
    <lineage>
        <taxon>Bacteria</taxon>
        <taxon>Pseudomonadati</taxon>
        <taxon>Planctomycetota</taxon>
        <taxon>Planctomycetia</taxon>
        <taxon>Planctomycetales</taxon>
        <taxon>Planctomycetaceae</taxon>
        <taxon>Caulifigura</taxon>
    </lineage>
</organism>